<dbReference type="CDD" id="cd00037">
    <property type="entry name" value="CLECT"/>
    <property type="match status" value="2"/>
</dbReference>
<feature type="domain" description="C-type lectin" evidence="1">
    <location>
        <begin position="60"/>
        <end position="189"/>
    </location>
</feature>
<evidence type="ECO:0000313" key="3">
    <source>
        <dbReference type="Proteomes" id="UP001497623"/>
    </source>
</evidence>
<dbReference type="PROSITE" id="PS50041">
    <property type="entry name" value="C_TYPE_LECTIN_2"/>
    <property type="match status" value="2"/>
</dbReference>
<dbReference type="Gene3D" id="3.10.100.10">
    <property type="entry name" value="Mannose-Binding Protein A, subunit A"/>
    <property type="match status" value="2"/>
</dbReference>
<dbReference type="InterPro" id="IPR050828">
    <property type="entry name" value="C-type_lectin/matrix_domain"/>
</dbReference>
<protein>
    <recommendedName>
        <fullName evidence="1">C-type lectin domain-containing protein</fullName>
    </recommendedName>
</protein>
<dbReference type="InterPro" id="IPR016186">
    <property type="entry name" value="C-type_lectin-like/link_sf"/>
</dbReference>
<evidence type="ECO:0000259" key="1">
    <source>
        <dbReference type="PROSITE" id="PS50041"/>
    </source>
</evidence>
<feature type="domain" description="C-type lectin" evidence="1">
    <location>
        <begin position="202"/>
        <end position="332"/>
    </location>
</feature>
<dbReference type="AlphaFoldDB" id="A0AAV2SK32"/>
<dbReference type="PANTHER" id="PTHR45710">
    <property type="entry name" value="C-TYPE LECTIN DOMAIN-CONTAINING PROTEIN 180"/>
    <property type="match status" value="1"/>
</dbReference>
<feature type="non-terminal residue" evidence="2">
    <location>
        <position position="1"/>
    </location>
</feature>
<dbReference type="InterPro" id="IPR001304">
    <property type="entry name" value="C-type_lectin-like"/>
</dbReference>
<dbReference type="SMART" id="SM00034">
    <property type="entry name" value="CLECT"/>
    <property type="match status" value="2"/>
</dbReference>
<dbReference type="PANTHER" id="PTHR45710:SF26">
    <property type="entry name" value="RH26557P"/>
    <property type="match status" value="1"/>
</dbReference>
<gene>
    <name evidence="2" type="ORF">MNOR_LOCUS37456</name>
</gene>
<reference evidence="2 3" key="1">
    <citation type="submission" date="2024-05" db="EMBL/GenBank/DDBJ databases">
        <authorList>
            <person name="Wallberg A."/>
        </authorList>
    </citation>
    <scope>NUCLEOTIDE SEQUENCE [LARGE SCALE GENOMIC DNA]</scope>
</reference>
<dbReference type="Proteomes" id="UP001497623">
    <property type="component" value="Unassembled WGS sequence"/>
</dbReference>
<evidence type="ECO:0000313" key="2">
    <source>
        <dbReference type="EMBL" id="CAL4199268.1"/>
    </source>
</evidence>
<proteinExistence type="predicted"/>
<name>A0AAV2SK32_MEGNR</name>
<keyword evidence="3" id="KW-1185">Reference proteome</keyword>
<dbReference type="SUPFAM" id="SSF56436">
    <property type="entry name" value="C-type lectin-like"/>
    <property type="match status" value="2"/>
</dbReference>
<sequence length="337" mass="39073">YSRIMFDDNVDVQSATMCYKIYQLILVNVGWANILPIAKSEPFINYDKTSSGCETPFESVNNGCYYFSAVQMDFFEATAYCESLAHESIYEITLAMMDYDRDEDQALLDVVTVKDKAFWVGGKSDDGILWNWIDSRDINLQAPLWDPREPNEVDNKCMIVQPDSFEEIRFNRSYLYDHMCSNTLDFICKIGNIKCPADFIRIGNYCYLQSWTIGLPDLTWIEAREYCQSLDVLDGYYADLSMLGLQDQDDYNLINILVDNYFGFPWIGAFREEGCSYKWIDDRELSLESSYWFYNQPTCGSDDHVGLYHNSFNDRTSLNDVTGNTSLSFICQMYSNL</sequence>
<organism evidence="2 3">
    <name type="scientific">Meganyctiphanes norvegica</name>
    <name type="common">Northern krill</name>
    <name type="synonym">Thysanopoda norvegica</name>
    <dbReference type="NCBI Taxonomy" id="48144"/>
    <lineage>
        <taxon>Eukaryota</taxon>
        <taxon>Metazoa</taxon>
        <taxon>Ecdysozoa</taxon>
        <taxon>Arthropoda</taxon>
        <taxon>Crustacea</taxon>
        <taxon>Multicrustacea</taxon>
        <taxon>Malacostraca</taxon>
        <taxon>Eumalacostraca</taxon>
        <taxon>Eucarida</taxon>
        <taxon>Euphausiacea</taxon>
        <taxon>Euphausiidae</taxon>
        <taxon>Meganyctiphanes</taxon>
    </lineage>
</organism>
<accession>A0AAV2SK32</accession>
<dbReference type="InterPro" id="IPR016187">
    <property type="entry name" value="CTDL_fold"/>
</dbReference>
<dbReference type="EMBL" id="CAXKWB010075510">
    <property type="protein sequence ID" value="CAL4199268.1"/>
    <property type="molecule type" value="Genomic_DNA"/>
</dbReference>
<comment type="caution">
    <text evidence="2">The sequence shown here is derived from an EMBL/GenBank/DDBJ whole genome shotgun (WGS) entry which is preliminary data.</text>
</comment>
<dbReference type="Pfam" id="PF00059">
    <property type="entry name" value="Lectin_C"/>
    <property type="match status" value="1"/>
</dbReference>